<evidence type="ECO:0000256" key="5">
    <source>
        <dbReference type="ARBA" id="ARBA00023198"/>
    </source>
</evidence>
<dbReference type="SMART" id="SM00546">
    <property type="entry name" value="CUE"/>
    <property type="match status" value="1"/>
</dbReference>
<dbReference type="InterPro" id="IPR000008">
    <property type="entry name" value="C2_dom"/>
</dbReference>
<evidence type="ECO:0000256" key="3">
    <source>
        <dbReference type="ARBA" id="ARBA00022859"/>
    </source>
</evidence>
<dbReference type="SUPFAM" id="SSF46934">
    <property type="entry name" value="UBA-like"/>
    <property type="match status" value="1"/>
</dbReference>
<dbReference type="InterPro" id="IPR009060">
    <property type="entry name" value="UBA-like_sf"/>
</dbReference>
<dbReference type="PROSITE" id="PS51140">
    <property type="entry name" value="CUE"/>
    <property type="match status" value="1"/>
</dbReference>
<dbReference type="SMART" id="SM00239">
    <property type="entry name" value="C2"/>
    <property type="match status" value="1"/>
</dbReference>
<keyword evidence="5" id="KW-0395">Inflammatory response</keyword>
<dbReference type="AlphaFoldDB" id="A0A6A4VSM2"/>
<evidence type="ECO:0000313" key="9">
    <source>
        <dbReference type="EMBL" id="KAF0294604.1"/>
    </source>
</evidence>
<dbReference type="CDD" id="cd04016">
    <property type="entry name" value="C2_Tollip"/>
    <property type="match status" value="1"/>
</dbReference>
<name>A0A6A4VSM2_AMPAM</name>
<keyword evidence="10" id="KW-1185">Reference proteome</keyword>
<feature type="compositionally biased region" description="Polar residues" evidence="6">
    <location>
        <begin position="15"/>
        <end position="25"/>
    </location>
</feature>
<dbReference type="OrthoDB" id="9942608at2759"/>
<keyword evidence="3" id="KW-0391">Immunity</keyword>
<dbReference type="InterPro" id="IPR037301">
    <property type="entry name" value="Tollip_C2"/>
</dbReference>
<dbReference type="PANTHER" id="PTHR16461">
    <property type="entry name" value="TOLL-INTERACTING PROTEIN"/>
    <property type="match status" value="1"/>
</dbReference>
<evidence type="ECO:0000256" key="1">
    <source>
        <dbReference type="ARBA" id="ARBA00009278"/>
    </source>
</evidence>
<gene>
    <name evidence="9" type="primary">TOLLIP_0</name>
    <name evidence="9" type="ORF">FJT64_007730</name>
</gene>
<dbReference type="Gene3D" id="1.10.8.10">
    <property type="entry name" value="DNA helicase RuvA subunit, C-terminal domain"/>
    <property type="match status" value="1"/>
</dbReference>
<dbReference type="Pfam" id="PF00168">
    <property type="entry name" value="C2"/>
    <property type="match status" value="1"/>
</dbReference>
<proteinExistence type="inferred from homology"/>
<dbReference type="GO" id="GO:0006914">
    <property type="term" value="P:autophagy"/>
    <property type="evidence" value="ECO:0007669"/>
    <property type="project" value="UniProtKB-KW"/>
</dbReference>
<dbReference type="InterPro" id="IPR003892">
    <property type="entry name" value="CUE"/>
</dbReference>
<evidence type="ECO:0000256" key="6">
    <source>
        <dbReference type="SAM" id="MobiDB-lite"/>
    </source>
</evidence>
<keyword evidence="2" id="KW-0399">Innate immunity</keyword>
<evidence type="ECO:0000259" key="8">
    <source>
        <dbReference type="PROSITE" id="PS51140"/>
    </source>
</evidence>
<dbReference type="EMBL" id="VIIS01001674">
    <property type="protein sequence ID" value="KAF0294604.1"/>
    <property type="molecule type" value="Genomic_DNA"/>
</dbReference>
<dbReference type="InterPro" id="IPR035892">
    <property type="entry name" value="C2_domain_sf"/>
</dbReference>
<dbReference type="GO" id="GO:0006511">
    <property type="term" value="P:ubiquitin-dependent protein catabolic process"/>
    <property type="evidence" value="ECO:0007669"/>
    <property type="project" value="TreeGrafter"/>
</dbReference>
<reference evidence="9 10" key="1">
    <citation type="submission" date="2019-07" db="EMBL/GenBank/DDBJ databases">
        <title>Draft genome assembly of a fouling barnacle, Amphibalanus amphitrite (Darwin, 1854): The first reference genome for Thecostraca.</title>
        <authorList>
            <person name="Kim W."/>
        </authorList>
    </citation>
    <scope>NUCLEOTIDE SEQUENCE [LARGE SCALE GENOMIC DNA]</scope>
    <source>
        <strain evidence="9">SNU_AA5</strain>
        <tissue evidence="9">Soma without cirri and trophi</tissue>
    </source>
</reference>
<organism evidence="9 10">
    <name type="scientific">Amphibalanus amphitrite</name>
    <name type="common">Striped barnacle</name>
    <name type="synonym">Balanus amphitrite</name>
    <dbReference type="NCBI Taxonomy" id="1232801"/>
    <lineage>
        <taxon>Eukaryota</taxon>
        <taxon>Metazoa</taxon>
        <taxon>Ecdysozoa</taxon>
        <taxon>Arthropoda</taxon>
        <taxon>Crustacea</taxon>
        <taxon>Multicrustacea</taxon>
        <taxon>Cirripedia</taxon>
        <taxon>Thoracica</taxon>
        <taxon>Thoracicalcarea</taxon>
        <taxon>Balanomorpha</taxon>
        <taxon>Balanoidea</taxon>
        <taxon>Balanidae</taxon>
        <taxon>Amphibalaninae</taxon>
        <taxon>Amphibalanus</taxon>
    </lineage>
</organism>
<dbReference type="Pfam" id="PF02845">
    <property type="entry name" value="CUE"/>
    <property type="match status" value="1"/>
</dbReference>
<dbReference type="GO" id="GO:0043130">
    <property type="term" value="F:ubiquitin binding"/>
    <property type="evidence" value="ECO:0007669"/>
    <property type="project" value="InterPro"/>
</dbReference>
<dbReference type="PANTHER" id="PTHR16461:SF5">
    <property type="entry name" value="TOLL-INTERACTING PROTEIN"/>
    <property type="match status" value="1"/>
</dbReference>
<feature type="domain" description="C2" evidence="7">
    <location>
        <begin position="61"/>
        <end position="185"/>
    </location>
</feature>
<comment type="caution">
    <text evidence="9">The sequence shown here is derived from an EMBL/GenBank/DDBJ whole genome shotgun (WGS) entry which is preliminary data.</text>
</comment>
<feature type="region of interest" description="Disordered" evidence="6">
    <location>
        <begin position="1"/>
        <end position="60"/>
    </location>
</feature>
<accession>A0A6A4VSM2</accession>
<dbReference type="PROSITE" id="PS50004">
    <property type="entry name" value="C2"/>
    <property type="match status" value="1"/>
</dbReference>
<evidence type="ECO:0000313" key="10">
    <source>
        <dbReference type="Proteomes" id="UP000440578"/>
    </source>
</evidence>
<dbReference type="Gene3D" id="2.60.40.150">
    <property type="entry name" value="C2 domain"/>
    <property type="match status" value="1"/>
</dbReference>
<protein>
    <submittedName>
        <fullName evidence="9">Toll-interacting protein</fullName>
    </submittedName>
</protein>
<dbReference type="GO" id="GO:0031624">
    <property type="term" value="F:ubiquitin conjugating enzyme binding"/>
    <property type="evidence" value="ECO:0007669"/>
    <property type="project" value="TreeGrafter"/>
</dbReference>
<feature type="domain" description="CUE" evidence="8">
    <location>
        <begin position="261"/>
        <end position="304"/>
    </location>
</feature>
<dbReference type="Proteomes" id="UP000440578">
    <property type="component" value="Unassembled WGS sequence"/>
</dbReference>
<dbReference type="GO" id="GO:0045087">
    <property type="term" value="P:innate immune response"/>
    <property type="evidence" value="ECO:0007669"/>
    <property type="project" value="UniProtKB-KW"/>
</dbReference>
<evidence type="ECO:0000256" key="2">
    <source>
        <dbReference type="ARBA" id="ARBA00022588"/>
    </source>
</evidence>
<evidence type="ECO:0000256" key="4">
    <source>
        <dbReference type="ARBA" id="ARBA00023006"/>
    </source>
</evidence>
<keyword evidence="4" id="KW-0072">Autophagy</keyword>
<dbReference type="SUPFAM" id="SSF49562">
    <property type="entry name" value="C2 domain (Calcium/lipid-binding domain, CaLB)"/>
    <property type="match status" value="1"/>
</dbReference>
<sequence length="305" mass="32955">MASVAGSSSSTSSTQNPNAGQGQHQSWRERAFVSELPSDFLRPDGESAPSGAGSTQEELDRQAALALARHYNSRRQMPATQTAAGRLNLTIAQAKLTKNYGLTRMDPYVRLRLGHCVYETQTCYNGATNPRWNKSVMCYVPHGVTSMHLEIYDECSFTDDQLVAQATIQIPDCVITGGETSDDWHPLSGKQGDGKEGMINLIMNYTPMSGDMSVPAMPGQMPVMVAPQPYIGLMPTIGVPVYSAPAVPTPQAQPPARPPPVTPEDVAQLKEMFPAMDDEIIRSVLEQRGGDKGAATTSLLELTET</sequence>
<comment type="similarity">
    <text evidence="1">Belongs to the tollip family.</text>
</comment>
<evidence type="ECO:0000259" key="7">
    <source>
        <dbReference type="PROSITE" id="PS50004"/>
    </source>
</evidence>
<dbReference type="GO" id="GO:0005737">
    <property type="term" value="C:cytoplasm"/>
    <property type="evidence" value="ECO:0007669"/>
    <property type="project" value="TreeGrafter"/>
</dbReference>